<accession>A0A098EKI7</accession>
<dbReference type="AlphaFoldDB" id="A0A098EKI7"/>
<name>A0A098EKI7_9BACL</name>
<keyword evidence="3" id="KW-1185">Reference proteome</keyword>
<dbReference type="InterPro" id="IPR016979">
    <property type="entry name" value="DUF2129"/>
</dbReference>
<dbReference type="STRING" id="1499687.BN1080_01301"/>
<sequence length="90" mass="10731">MRDRQGLIVYVHHLKQAKSLRKFGHVHFISRKLKYVVLYMDQEAIEATKAKLSKLPYVKQVLESYRPFIKTEYENAKPDKAKEYDYKIGL</sequence>
<organism evidence="2 3">
    <name type="scientific">Planococcus massiliensis</name>
    <dbReference type="NCBI Taxonomy" id="1499687"/>
    <lineage>
        <taxon>Bacteria</taxon>
        <taxon>Bacillati</taxon>
        <taxon>Bacillota</taxon>
        <taxon>Bacilli</taxon>
        <taxon>Bacillales</taxon>
        <taxon>Caryophanaceae</taxon>
        <taxon>Planococcus</taxon>
    </lineage>
</organism>
<gene>
    <name evidence="2" type="ORF">BN1080_01301</name>
</gene>
<proteinExistence type="predicted"/>
<evidence type="ECO:0000313" key="2">
    <source>
        <dbReference type="EMBL" id="CEG22375.1"/>
    </source>
</evidence>
<keyword evidence="1" id="KW-0963">Cytoplasm</keyword>
<dbReference type="NCBIfam" id="NF002777">
    <property type="entry name" value="PRK02886.1"/>
    <property type="match status" value="1"/>
</dbReference>
<dbReference type="EMBL" id="CCXS01000001">
    <property type="protein sequence ID" value="CEG22375.1"/>
    <property type="molecule type" value="Genomic_DNA"/>
</dbReference>
<protein>
    <submittedName>
        <fullName evidence="2">Uncharacterized protein</fullName>
    </submittedName>
</protein>
<dbReference type="Proteomes" id="UP000043699">
    <property type="component" value="Unassembled WGS sequence"/>
</dbReference>
<dbReference type="RefSeq" id="WP_052651078.1">
    <property type="nucleotide sequence ID" value="NZ_CCXS01000001.1"/>
</dbReference>
<dbReference type="OrthoDB" id="2990788at2"/>
<dbReference type="Pfam" id="PF09902">
    <property type="entry name" value="DUF2129"/>
    <property type="match status" value="1"/>
</dbReference>
<dbReference type="PIRSF" id="PIRSF031653">
    <property type="entry name" value="UCP031653"/>
    <property type="match status" value="1"/>
</dbReference>
<evidence type="ECO:0000313" key="3">
    <source>
        <dbReference type="Proteomes" id="UP000043699"/>
    </source>
</evidence>
<reference evidence="2 3" key="1">
    <citation type="submission" date="2014-09" db="EMBL/GenBank/DDBJ databases">
        <authorList>
            <person name="Urmite Genomes Urmite Genomes"/>
        </authorList>
    </citation>
    <scope>NUCLEOTIDE SEQUENCE [LARGE SCALE GENOMIC DNA]</scope>
    <source>
        <strain evidence="2 3">ES2</strain>
    </source>
</reference>
<evidence type="ECO:0000256" key="1">
    <source>
        <dbReference type="ARBA" id="ARBA00022490"/>
    </source>
</evidence>